<evidence type="ECO:0000313" key="10">
    <source>
        <dbReference type="EMBL" id="BDE06223.1"/>
    </source>
</evidence>
<dbReference type="InterPro" id="IPR014001">
    <property type="entry name" value="Helicase_ATP-bd"/>
</dbReference>
<evidence type="ECO:0000256" key="5">
    <source>
        <dbReference type="ARBA" id="ARBA00022840"/>
    </source>
</evidence>
<dbReference type="GO" id="GO:0003677">
    <property type="term" value="F:DNA binding"/>
    <property type="evidence" value="ECO:0007669"/>
    <property type="project" value="UniProtKB-KW"/>
</dbReference>
<feature type="domain" description="Helicase C-terminal" evidence="9">
    <location>
        <begin position="391"/>
        <end position="549"/>
    </location>
</feature>
<dbReference type="Gene3D" id="2.40.50.140">
    <property type="entry name" value="Nucleic acid-binding proteins"/>
    <property type="match status" value="1"/>
</dbReference>
<evidence type="ECO:0000259" key="8">
    <source>
        <dbReference type="PROSITE" id="PS51192"/>
    </source>
</evidence>
<dbReference type="KEGG" id="vab:WPS_14990"/>
<dbReference type="Pfam" id="PF19833">
    <property type="entry name" value="RecG_dom3_C"/>
    <property type="match status" value="1"/>
</dbReference>
<dbReference type="SUPFAM" id="SSF50249">
    <property type="entry name" value="Nucleic acid-binding proteins"/>
    <property type="match status" value="1"/>
</dbReference>
<protein>
    <submittedName>
        <fullName evidence="10">ATP-dependent DNA helicase RecG</fullName>
    </submittedName>
</protein>
<name>A0AAN2C9Q5_UNVUL</name>
<evidence type="ECO:0000256" key="7">
    <source>
        <dbReference type="ARBA" id="ARBA00023204"/>
    </source>
</evidence>
<dbReference type="Pfam" id="PF00271">
    <property type="entry name" value="Helicase_C"/>
    <property type="match status" value="1"/>
</dbReference>
<dbReference type="Pfam" id="PF00270">
    <property type="entry name" value="DEAD"/>
    <property type="match status" value="1"/>
</dbReference>
<evidence type="ECO:0000256" key="1">
    <source>
        <dbReference type="ARBA" id="ARBA00022741"/>
    </source>
</evidence>
<dbReference type="InterPro" id="IPR012340">
    <property type="entry name" value="NA-bd_OB-fold"/>
</dbReference>
<dbReference type="InterPro" id="IPR001650">
    <property type="entry name" value="Helicase_C-like"/>
</dbReference>
<keyword evidence="5" id="KW-0067">ATP-binding</keyword>
<dbReference type="InterPro" id="IPR045562">
    <property type="entry name" value="RecG_dom3_C"/>
</dbReference>
<organism evidence="10 11">
    <name type="scientific">Vulcanimicrobium alpinum</name>
    <dbReference type="NCBI Taxonomy" id="3016050"/>
    <lineage>
        <taxon>Bacteria</taxon>
        <taxon>Bacillati</taxon>
        <taxon>Vulcanimicrobiota</taxon>
        <taxon>Vulcanimicrobiia</taxon>
        <taxon>Vulcanimicrobiales</taxon>
        <taxon>Vulcanimicrobiaceae</taxon>
        <taxon>Vulcanimicrobium</taxon>
    </lineage>
</organism>
<evidence type="ECO:0000313" key="11">
    <source>
        <dbReference type="Proteomes" id="UP001317532"/>
    </source>
</evidence>
<keyword evidence="11" id="KW-1185">Reference proteome</keyword>
<evidence type="ECO:0000256" key="2">
    <source>
        <dbReference type="ARBA" id="ARBA00022763"/>
    </source>
</evidence>
<keyword evidence="7" id="KW-0234">DNA repair</keyword>
<sequence length="620" mass="66837">MKERQGRFPLVTADLADETGVVQAKWFGRRHLFGKITPGDRLFVAGRVARSGLLPEINVASHKTLRPGERYEGEIVPVYGATKELPSRQIRTLIAKNLERLIAQHPDALPPSLVRRFDFPALAQAWRDVHAPRDLPAVARARERIVFDEFFAIALAAALKRARRESEGGARVLETPGGFWDAFTAQLPFAPTGAQRRVIARIWADMGRTAPMNRLLQGDVGSGKTLVAAAAIVLAHRGGAQSALMAPTEILAAQHAAKLAPLLLPFGIAVEAVFGSMGARDRRRAEDRIASGEAALAVGTHALLTESVTFADLGLVVIDEQHRFGVRQRAALRAKSSVRGMGGAPHTLAMTATPIPRTLAQTKFADMDVAIIDELPPGRTPIRTFVIRASRTRDVYAFVRKNVERGRQAYVVAPAIDASETALTGALAEAERLRTKVFPDLRVDVLHGKMPAREKDAAMDRFTRHETDVLVATTVVEVGVDVPNASVMVVLDANRYGLAQLHQLRGRVGRGVAESFCILVAPDDAGEVERLHVLEQTSDGFAIAEADLALRRAGELAGTAQAGDAGTIGDIVDDFALYMQAKDAADAIVSADPDLRDPEHAGLRALVDANTISRAMLVTA</sequence>
<dbReference type="SMART" id="SM00487">
    <property type="entry name" value="DEXDc"/>
    <property type="match status" value="1"/>
</dbReference>
<dbReference type="PROSITE" id="PS51192">
    <property type="entry name" value="HELICASE_ATP_BIND_1"/>
    <property type="match status" value="1"/>
</dbReference>
<evidence type="ECO:0000259" key="9">
    <source>
        <dbReference type="PROSITE" id="PS51194"/>
    </source>
</evidence>
<accession>A0AAN2C9Q5</accession>
<dbReference type="EMBL" id="AP025523">
    <property type="protein sequence ID" value="BDE06223.1"/>
    <property type="molecule type" value="Genomic_DNA"/>
</dbReference>
<dbReference type="AlphaFoldDB" id="A0AAN2C9Q5"/>
<evidence type="ECO:0000256" key="6">
    <source>
        <dbReference type="ARBA" id="ARBA00023125"/>
    </source>
</evidence>
<dbReference type="InterPro" id="IPR011545">
    <property type="entry name" value="DEAD/DEAH_box_helicase_dom"/>
</dbReference>
<dbReference type="Proteomes" id="UP001317532">
    <property type="component" value="Chromosome"/>
</dbReference>
<keyword evidence="4 10" id="KW-0347">Helicase</keyword>
<dbReference type="GO" id="GO:0003678">
    <property type="term" value="F:DNA helicase activity"/>
    <property type="evidence" value="ECO:0007669"/>
    <property type="project" value="TreeGrafter"/>
</dbReference>
<dbReference type="SUPFAM" id="SSF52540">
    <property type="entry name" value="P-loop containing nucleoside triphosphate hydrolases"/>
    <property type="match status" value="2"/>
</dbReference>
<dbReference type="PROSITE" id="PS51194">
    <property type="entry name" value="HELICASE_CTER"/>
    <property type="match status" value="1"/>
</dbReference>
<keyword evidence="6" id="KW-0238">DNA-binding</keyword>
<dbReference type="PANTHER" id="PTHR47964:SF1">
    <property type="entry name" value="ATP-DEPENDENT DNA HELICASE HOMOLOG RECG, CHLOROPLASTIC"/>
    <property type="match status" value="1"/>
</dbReference>
<proteinExistence type="predicted"/>
<keyword evidence="3" id="KW-0378">Hydrolase</keyword>
<gene>
    <name evidence="10" type="primary">recG</name>
    <name evidence="10" type="ORF">WPS_14990</name>
</gene>
<feature type="domain" description="Helicase ATP-binding" evidence="8">
    <location>
        <begin position="205"/>
        <end position="372"/>
    </location>
</feature>
<keyword evidence="1" id="KW-0547">Nucleotide-binding</keyword>
<dbReference type="Gene3D" id="3.40.50.300">
    <property type="entry name" value="P-loop containing nucleotide triphosphate hydrolases"/>
    <property type="match status" value="2"/>
</dbReference>
<evidence type="ECO:0000256" key="3">
    <source>
        <dbReference type="ARBA" id="ARBA00022801"/>
    </source>
</evidence>
<keyword evidence="2" id="KW-0227">DNA damage</keyword>
<dbReference type="InterPro" id="IPR047112">
    <property type="entry name" value="RecG/Mfd"/>
</dbReference>
<dbReference type="GO" id="GO:0006281">
    <property type="term" value="P:DNA repair"/>
    <property type="evidence" value="ECO:0007669"/>
    <property type="project" value="UniProtKB-KW"/>
</dbReference>
<dbReference type="GO" id="GO:0016787">
    <property type="term" value="F:hydrolase activity"/>
    <property type="evidence" value="ECO:0007669"/>
    <property type="project" value="UniProtKB-KW"/>
</dbReference>
<dbReference type="SMART" id="SM00490">
    <property type="entry name" value="HELICc"/>
    <property type="match status" value="1"/>
</dbReference>
<dbReference type="InterPro" id="IPR027417">
    <property type="entry name" value="P-loop_NTPase"/>
</dbReference>
<dbReference type="GO" id="GO:0005524">
    <property type="term" value="F:ATP binding"/>
    <property type="evidence" value="ECO:0007669"/>
    <property type="project" value="UniProtKB-KW"/>
</dbReference>
<dbReference type="NCBIfam" id="NF008168">
    <property type="entry name" value="PRK10917.2-2"/>
    <property type="match status" value="1"/>
</dbReference>
<dbReference type="PANTHER" id="PTHR47964">
    <property type="entry name" value="ATP-DEPENDENT DNA HELICASE HOMOLOG RECG, CHLOROPLASTIC"/>
    <property type="match status" value="1"/>
</dbReference>
<evidence type="ECO:0000256" key="4">
    <source>
        <dbReference type="ARBA" id="ARBA00022806"/>
    </source>
</evidence>
<reference evidence="10 11" key="1">
    <citation type="journal article" date="2022" name="ISME Commun">
        <title>Vulcanimicrobium alpinus gen. nov. sp. nov., the first cultivated representative of the candidate phylum 'Eremiobacterota', is a metabolically versatile aerobic anoxygenic phototroph.</title>
        <authorList>
            <person name="Yabe S."/>
            <person name="Muto K."/>
            <person name="Abe K."/>
            <person name="Yokota A."/>
            <person name="Staudigel H."/>
            <person name="Tebo B.M."/>
        </authorList>
    </citation>
    <scope>NUCLEOTIDE SEQUENCE [LARGE SCALE GENOMIC DNA]</scope>
    <source>
        <strain evidence="10 11">WC8-2</strain>
    </source>
</reference>